<feature type="binding site" evidence="8">
    <location>
        <position position="77"/>
    </location>
    <ligand>
        <name>Mg(2+)</name>
        <dbReference type="ChEBI" id="CHEBI:18420"/>
        <label>1</label>
        <note>catalytic</note>
    </ligand>
</feature>
<dbReference type="PANTHER" id="PTHR20854:SF4">
    <property type="entry name" value="INOSITOL-1-MONOPHOSPHATASE-RELATED"/>
    <property type="match status" value="1"/>
</dbReference>
<dbReference type="InterPro" id="IPR000760">
    <property type="entry name" value="Inositol_monophosphatase-like"/>
</dbReference>
<accession>A0A897MRN9</accession>
<dbReference type="PROSITE" id="PS00629">
    <property type="entry name" value="IMP_1"/>
    <property type="match status" value="1"/>
</dbReference>
<dbReference type="EC" id="3.1.3.11" evidence="2"/>
<dbReference type="GO" id="GO:0006020">
    <property type="term" value="P:inositol metabolic process"/>
    <property type="evidence" value="ECO:0007669"/>
    <property type="project" value="TreeGrafter"/>
</dbReference>
<dbReference type="GO" id="GO:0008934">
    <property type="term" value="F:inositol monophosphate 1-phosphatase activity"/>
    <property type="evidence" value="ECO:0007669"/>
    <property type="project" value="TreeGrafter"/>
</dbReference>
<dbReference type="GO" id="GO:0042132">
    <property type="term" value="F:fructose 1,6-bisphosphate 1-phosphatase activity"/>
    <property type="evidence" value="ECO:0007669"/>
    <property type="project" value="UniProtKB-EC"/>
</dbReference>
<feature type="binding site" evidence="8">
    <location>
        <position position="96"/>
    </location>
    <ligand>
        <name>Mg(2+)</name>
        <dbReference type="ChEBI" id="CHEBI:18420"/>
        <label>1</label>
        <note>catalytic</note>
    </ligand>
</feature>
<evidence type="ECO:0000256" key="3">
    <source>
        <dbReference type="ARBA" id="ARBA00022723"/>
    </source>
</evidence>
<sequence length="273" mass="29109">MDRTPNDEIIDRERLVEITRESAAAGSAVAAEAFRGSLDVEVKSGKTDLVTEADRNAEAAVEARIREAMPDATIYGEESATGTLPDAGTVWIIDPIDGTNNFVRENRRWATSVACLVDGEPVAAVNDMPAMGDTYVGTPAGVRRNGEPVSVSDRTDPETFQVVPTIWWPRDRRDEYAAATDAIVRRFGDLRRVGCAQAALSLVAAGSIEGVITNVETNAWDTVAGVAMIEWAGGLVTDLDGEPWTPRSRGVVASNGNAHEELLSAAGEIDGAR</sequence>
<dbReference type="Proteomes" id="UP000663586">
    <property type="component" value="Chromosome"/>
</dbReference>
<evidence type="ECO:0000313" key="10">
    <source>
        <dbReference type="EMBL" id="QSG02971.1"/>
    </source>
</evidence>
<feature type="binding site" evidence="8">
    <location>
        <position position="97"/>
    </location>
    <ligand>
        <name>Mg(2+)</name>
        <dbReference type="ChEBI" id="CHEBI:18420"/>
        <label>1</label>
        <note>catalytic</note>
    </ligand>
</feature>
<keyword evidence="4" id="KW-0378">Hydrolase</keyword>
<feature type="region of interest" description="Disordered" evidence="9">
    <location>
        <begin position="136"/>
        <end position="155"/>
    </location>
</feature>
<comment type="similarity">
    <text evidence="7">Belongs to the inositol monophosphatase superfamily. FBPase class 4 family.</text>
</comment>
<organism evidence="10 11">
    <name type="scientific">Natranaeroarchaeum sulfidigenes</name>
    <dbReference type="NCBI Taxonomy" id="2784880"/>
    <lineage>
        <taxon>Archaea</taxon>
        <taxon>Methanobacteriati</taxon>
        <taxon>Methanobacteriota</taxon>
        <taxon>Stenosarchaea group</taxon>
        <taxon>Halobacteria</taxon>
        <taxon>Halobacteriales</taxon>
        <taxon>Natronoarchaeaceae</taxon>
        <taxon>Natranaeroarchaeum</taxon>
    </lineage>
</organism>
<keyword evidence="11" id="KW-1185">Reference proteome</keyword>
<keyword evidence="3 8" id="KW-0479">Metal-binding</keyword>
<dbReference type="RefSeq" id="WP_238477040.1">
    <property type="nucleotide sequence ID" value="NZ_CP064786.1"/>
</dbReference>
<proteinExistence type="inferred from homology"/>
<name>A0A897MRN9_9EURY</name>
<dbReference type="EMBL" id="CP064786">
    <property type="protein sequence ID" value="QSG02971.1"/>
    <property type="molecule type" value="Genomic_DNA"/>
</dbReference>
<evidence type="ECO:0000256" key="7">
    <source>
        <dbReference type="ARBA" id="ARBA00038103"/>
    </source>
</evidence>
<dbReference type="AlphaFoldDB" id="A0A897MRN9"/>
<evidence type="ECO:0000256" key="5">
    <source>
        <dbReference type="ARBA" id="ARBA00022842"/>
    </source>
</evidence>
<keyword evidence="6" id="KW-0119">Carbohydrate metabolism</keyword>
<dbReference type="InterPro" id="IPR020583">
    <property type="entry name" value="Inositol_monoP_metal-BS"/>
</dbReference>
<dbReference type="PRINTS" id="PR00377">
    <property type="entry name" value="IMPHPHTASES"/>
</dbReference>
<dbReference type="GeneID" id="70685139"/>
<evidence type="ECO:0000256" key="6">
    <source>
        <dbReference type="ARBA" id="ARBA00023277"/>
    </source>
</evidence>
<dbReference type="PANTHER" id="PTHR20854">
    <property type="entry name" value="INOSITOL MONOPHOSPHATASE"/>
    <property type="match status" value="1"/>
</dbReference>
<evidence type="ECO:0000256" key="8">
    <source>
        <dbReference type="PIRSR" id="PIRSR600760-2"/>
    </source>
</evidence>
<dbReference type="CDD" id="cd01637">
    <property type="entry name" value="IMPase_like"/>
    <property type="match status" value="1"/>
</dbReference>
<protein>
    <recommendedName>
        <fullName evidence="2">fructose-bisphosphatase</fullName>
        <ecNumber evidence="2">3.1.3.11</ecNumber>
    </recommendedName>
</protein>
<feature type="binding site" evidence="8">
    <location>
        <position position="94"/>
    </location>
    <ligand>
        <name>Mg(2+)</name>
        <dbReference type="ChEBI" id="CHEBI:18420"/>
        <label>1</label>
        <note>catalytic</note>
    </ligand>
</feature>
<dbReference type="Pfam" id="PF00459">
    <property type="entry name" value="Inositol_P"/>
    <property type="match status" value="1"/>
</dbReference>
<feature type="binding site" evidence="8">
    <location>
        <position position="221"/>
    </location>
    <ligand>
        <name>Mg(2+)</name>
        <dbReference type="ChEBI" id="CHEBI:18420"/>
        <label>1</label>
        <note>catalytic</note>
    </ligand>
</feature>
<dbReference type="Gene3D" id="3.40.190.80">
    <property type="match status" value="1"/>
</dbReference>
<dbReference type="GO" id="GO:0046872">
    <property type="term" value="F:metal ion binding"/>
    <property type="evidence" value="ECO:0007669"/>
    <property type="project" value="UniProtKB-KW"/>
</dbReference>
<evidence type="ECO:0000256" key="2">
    <source>
        <dbReference type="ARBA" id="ARBA00013093"/>
    </source>
</evidence>
<gene>
    <name evidence="10" type="primary">suhB2</name>
    <name evidence="10" type="ORF">AArcS_1761</name>
</gene>
<comment type="cofactor">
    <cofactor evidence="8">
        <name>Mg(2+)</name>
        <dbReference type="ChEBI" id="CHEBI:18420"/>
    </cofactor>
</comment>
<dbReference type="KEGG" id="hara:AArcS_1761"/>
<dbReference type="SUPFAM" id="SSF56655">
    <property type="entry name" value="Carbohydrate phosphatase"/>
    <property type="match status" value="1"/>
</dbReference>
<evidence type="ECO:0000256" key="4">
    <source>
        <dbReference type="ARBA" id="ARBA00022801"/>
    </source>
</evidence>
<evidence type="ECO:0000313" key="11">
    <source>
        <dbReference type="Proteomes" id="UP000663586"/>
    </source>
</evidence>
<reference evidence="10" key="1">
    <citation type="submission" date="2020-11" db="EMBL/GenBank/DDBJ databases">
        <title>Carbohydrate-dependent, anaerobic sulfur respiration: A novel catabolism in halophilic archaea.</title>
        <authorList>
            <person name="Sorokin D.Y."/>
            <person name="Messina E."/>
            <person name="Smedile F."/>
            <person name="La Cono V."/>
            <person name="Hallsworth J.E."/>
            <person name="Yakimov M.M."/>
        </authorList>
    </citation>
    <scope>NUCLEOTIDE SEQUENCE</scope>
    <source>
        <strain evidence="10">AArc-S</strain>
    </source>
</reference>
<evidence type="ECO:0000256" key="9">
    <source>
        <dbReference type="SAM" id="MobiDB-lite"/>
    </source>
</evidence>
<comment type="catalytic activity">
    <reaction evidence="1">
        <text>beta-D-fructose 1,6-bisphosphate + H2O = beta-D-fructose 6-phosphate + phosphate</text>
        <dbReference type="Rhea" id="RHEA:11064"/>
        <dbReference type="ChEBI" id="CHEBI:15377"/>
        <dbReference type="ChEBI" id="CHEBI:32966"/>
        <dbReference type="ChEBI" id="CHEBI:43474"/>
        <dbReference type="ChEBI" id="CHEBI:57634"/>
        <dbReference type="EC" id="3.1.3.11"/>
    </reaction>
</comment>
<dbReference type="GO" id="GO:0007165">
    <property type="term" value="P:signal transduction"/>
    <property type="evidence" value="ECO:0007669"/>
    <property type="project" value="TreeGrafter"/>
</dbReference>
<dbReference type="Gene3D" id="3.30.540.10">
    <property type="entry name" value="Fructose-1,6-Bisphosphatase, subunit A, domain 1"/>
    <property type="match status" value="1"/>
</dbReference>
<keyword evidence="5 8" id="KW-0460">Magnesium</keyword>
<evidence type="ECO:0000256" key="1">
    <source>
        <dbReference type="ARBA" id="ARBA00001273"/>
    </source>
</evidence>